<reference evidence="2" key="2">
    <citation type="journal article" date="2019" name="Nat. Commun.">
        <title>Spatiotemporal dynamics of multidrug resistant bacteria on intensive care unit surfaces.</title>
        <authorList>
            <person name="D'Souza A.W."/>
            <person name="Potter R.F."/>
            <person name="Wallace M."/>
            <person name="Shupe A."/>
            <person name="Patel S."/>
            <person name="Sun X."/>
            <person name="Gul D."/>
            <person name="Kwon J.H."/>
            <person name="Andleeb S."/>
            <person name="Burnham C.D."/>
            <person name="Dantas G."/>
        </authorList>
    </citation>
    <scope>NUCLEOTIDE SEQUENCE</scope>
    <source>
        <strain evidence="2">AL_065</strain>
    </source>
</reference>
<accession>A0A4Q4DY57</accession>
<dbReference type="Proteomes" id="UP000293391">
    <property type="component" value="Chromosome"/>
</dbReference>
<evidence type="ECO:0000313" key="2">
    <source>
        <dbReference type="EMBL" id="QXR06556.1"/>
    </source>
</evidence>
<organism evidence="2 3">
    <name type="scientific">Acinetobacter lwoffii</name>
    <dbReference type="NCBI Taxonomy" id="28090"/>
    <lineage>
        <taxon>Bacteria</taxon>
        <taxon>Pseudomonadati</taxon>
        <taxon>Pseudomonadota</taxon>
        <taxon>Gammaproteobacteria</taxon>
        <taxon>Moraxellales</taxon>
        <taxon>Moraxellaceae</taxon>
        <taxon>Acinetobacter</taxon>
    </lineage>
</organism>
<evidence type="ECO:0000313" key="3">
    <source>
        <dbReference type="Proteomes" id="UP000293391"/>
    </source>
</evidence>
<dbReference type="EMBL" id="JAUUUS010000340">
    <property type="protein sequence ID" value="MDP1449307.1"/>
    <property type="molecule type" value="Genomic_DNA"/>
</dbReference>
<reference evidence="2" key="1">
    <citation type="submission" date="2018-10" db="EMBL/GenBank/DDBJ databases">
        <authorList>
            <person name="D'Souza A.W."/>
            <person name="Potter R.F."/>
            <person name="Wallace M."/>
            <person name="Shupe A."/>
            <person name="Patel S."/>
            <person name="Sun S."/>
            <person name="Gul D."/>
            <person name="Kwon J.H."/>
            <person name="Andleeb S."/>
            <person name="Burnham C.-A.D."/>
            <person name="Dantas G."/>
        </authorList>
    </citation>
    <scope>NUCLEOTIDE SEQUENCE</scope>
    <source>
        <strain evidence="2">AL_065</strain>
    </source>
</reference>
<dbReference type="Proteomes" id="UP001242129">
    <property type="component" value="Unassembled WGS sequence"/>
</dbReference>
<proteinExistence type="predicted"/>
<name>A0A4Q4DY57_ACILW</name>
<reference evidence="2" key="3">
    <citation type="submission" date="2021-06" db="EMBL/GenBank/DDBJ databases">
        <authorList>
            <person name="Diorio-Toth L."/>
        </authorList>
    </citation>
    <scope>NUCLEOTIDE SEQUENCE</scope>
    <source>
        <strain evidence="2">AL_065</strain>
    </source>
</reference>
<protein>
    <submittedName>
        <fullName evidence="2">Uncharacterized protein</fullName>
    </submittedName>
</protein>
<gene>
    <name evidence="2" type="ORF">EVX74_010595</name>
    <name evidence="1" type="ORF">Q8G51_16355</name>
</gene>
<sequence length="124" mass="13771">MKNGLLRVLVVNANDSIVVEKKQTLPITLSVNGQLISGELISRSEFFTLEQNVILKHHVDIIDAQIVEEKGEIPETPMDELQYLHLKNAAYWVNGVKVPSSQTSIIVNIDSVDAFNLGMLQSSQ</sequence>
<dbReference type="EMBL" id="CP078045">
    <property type="protein sequence ID" value="QXR06556.1"/>
    <property type="molecule type" value="Genomic_DNA"/>
</dbReference>
<reference evidence="1" key="4">
    <citation type="submission" date="2023-07" db="EMBL/GenBank/DDBJ databases">
        <title>Dynamics of blaOXA-23 gene transmission in Acinetobacter spp. from contaminated veterinary surfaces.</title>
        <authorList>
            <person name="Moreira Da Silva J."/>
            <person name="Menezes J."/>
            <person name="Fernandes L."/>
            <person name="Marques C."/>
            <person name="Amaral A."/>
            <person name="Timofte D."/>
            <person name="Pomba C."/>
        </authorList>
    </citation>
    <scope>NUCLEOTIDE SEQUENCE</scope>
    <source>
        <strain evidence="1">CMVB11Z4A1</strain>
    </source>
</reference>
<dbReference type="AlphaFoldDB" id="A0A4Q4DY57"/>
<dbReference type="RefSeq" id="WP_004279626.1">
    <property type="nucleotide sequence ID" value="NZ_CAYTBE010000090.1"/>
</dbReference>
<evidence type="ECO:0000313" key="1">
    <source>
        <dbReference type="EMBL" id="MDP1449307.1"/>
    </source>
</evidence>